<dbReference type="RefSeq" id="WP_213672181.1">
    <property type="nucleotide sequence ID" value="NZ_JAHCDA010000005.1"/>
</dbReference>
<dbReference type="SUPFAM" id="SSF56529">
    <property type="entry name" value="FAH"/>
    <property type="match status" value="1"/>
</dbReference>
<evidence type="ECO:0000313" key="2">
    <source>
        <dbReference type="Proteomes" id="UP000766336"/>
    </source>
</evidence>
<accession>A0ABS5QIS7</accession>
<protein>
    <recommendedName>
        <fullName evidence="3">Hydratase</fullName>
    </recommendedName>
</protein>
<keyword evidence="2" id="KW-1185">Reference proteome</keyword>
<dbReference type="Gene3D" id="3.90.850.10">
    <property type="entry name" value="Fumarylacetoacetase-like, C-terminal domain"/>
    <property type="match status" value="1"/>
</dbReference>
<dbReference type="Proteomes" id="UP000766336">
    <property type="component" value="Unassembled WGS sequence"/>
</dbReference>
<dbReference type="InterPro" id="IPR036663">
    <property type="entry name" value="Fumarylacetoacetase_C_sf"/>
</dbReference>
<comment type="caution">
    <text evidence="1">The sequence shown here is derived from an EMBL/GenBank/DDBJ whole genome shotgun (WGS) entry which is preliminary data.</text>
</comment>
<evidence type="ECO:0000313" key="1">
    <source>
        <dbReference type="EMBL" id="MBS7813482.1"/>
    </source>
</evidence>
<proteinExistence type="predicted"/>
<sequence length="235" mass="23808">MSETSAAQAARYLAEAWTSGDPLAPLPEGLAPQDMAAGEAIAAELVSSLGLPVCGLRLAPGPDGLSRIAAPLLEPRMLRAGTPIALSTLRHPRISAGVLGVLAEPLEAAGEPVFSALHPVIDIAASRYSAPATDGAHQLADLNGLGLVLVGKRWIGAVPEDAEARISLTGMRPRPLRAPLAALMREAAEAALRWGGLPAGAVLVVSGLATGSPPLPGQKWSAAIPPVGRITAVLG</sequence>
<gene>
    <name evidence="1" type="ORF">KHU32_21255</name>
</gene>
<dbReference type="EMBL" id="JAHCDA010000005">
    <property type="protein sequence ID" value="MBS7813482.1"/>
    <property type="molecule type" value="Genomic_DNA"/>
</dbReference>
<evidence type="ECO:0008006" key="3">
    <source>
        <dbReference type="Google" id="ProtNLM"/>
    </source>
</evidence>
<reference evidence="1 2" key="1">
    <citation type="submission" date="2021-05" db="EMBL/GenBank/DDBJ databases">
        <title>Roseococcus sp. XZZS9, whole genome shotgun sequencing project.</title>
        <authorList>
            <person name="Zhao G."/>
            <person name="Shen L."/>
        </authorList>
    </citation>
    <scope>NUCLEOTIDE SEQUENCE [LARGE SCALE GENOMIC DNA]</scope>
    <source>
        <strain evidence="1 2">XZZS9</strain>
    </source>
</reference>
<organism evidence="1 2">
    <name type="scientific">Roseococcus pinisoli</name>
    <dbReference type="NCBI Taxonomy" id="2835040"/>
    <lineage>
        <taxon>Bacteria</taxon>
        <taxon>Pseudomonadati</taxon>
        <taxon>Pseudomonadota</taxon>
        <taxon>Alphaproteobacteria</taxon>
        <taxon>Acetobacterales</taxon>
        <taxon>Roseomonadaceae</taxon>
        <taxon>Roseococcus</taxon>
    </lineage>
</organism>
<name>A0ABS5QIS7_9PROT</name>